<dbReference type="EMBL" id="JBBHLL010000300">
    <property type="protein sequence ID" value="KAK7806501.1"/>
    <property type="molecule type" value="Genomic_DNA"/>
</dbReference>
<proteinExistence type="predicted"/>
<dbReference type="Proteomes" id="UP001488838">
    <property type="component" value="Unassembled WGS sequence"/>
</dbReference>
<comment type="caution">
    <text evidence="2">The sequence shown here is derived from an EMBL/GenBank/DDBJ whole genome shotgun (WGS) entry which is preliminary data.</text>
</comment>
<gene>
    <name evidence="2" type="ORF">U0070_017493</name>
</gene>
<feature type="region of interest" description="Disordered" evidence="1">
    <location>
        <begin position="38"/>
        <end position="108"/>
    </location>
</feature>
<accession>A0AAW0HWH3</accession>
<keyword evidence="3" id="KW-1185">Reference proteome</keyword>
<name>A0AAW0HWH3_MYOGA</name>
<evidence type="ECO:0000256" key="1">
    <source>
        <dbReference type="SAM" id="MobiDB-lite"/>
    </source>
</evidence>
<evidence type="ECO:0000313" key="2">
    <source>
        <dbReference type="EMBL" id="KAK7806501.1"/>
    </source>
</evidence>
<dbReference type="AlphaFoldDB" id="A0AAW0HWH3"/>
<sequence>MCSRLPLLSPPPMSPSERAQAEVFKAVQEALYRQPWPWMVKHKRKGPKGTEKESKKPKITSAEETQQASDAGPGKEAASSKTVMDQPDQVEGLGERDLLTALPGSFSP</sequence>
<protein>
    <submittedName>
        <fullName evidence="2">Uncharacterized protein</fullName>
    </submittedName>
</protein>
<reference evidence="2 3" key="1">
    <citation type="journal article" date="2023" name="bioRxiv">
        <title>Conserved and derived expression patterns and positive selection on dental genes reveal complex evolutionary context of ever-growing rodent molars.</title>
        <authorList>
            <person name="Calamari Z.T."/>
            <person name="Song A."/>
            <person name="Cohen E."/>
            <person name="Akter M."/>
            <person name="Roy R.D."/>
            <person name="Hallikas O."/>
            <person name="Christensen M.M."/>
            <person name="Li P."/>
            <person name="Marangoni P."/>
            <person name="Jernvall J."/>
            <person name="Klein O.D."/>
        </authorList>
    </citation>
    <scope>NUCLEOTIDE SEQUENCE [LARGE SCALE GENOMIC DNA]</scope>
    <source>
        <strain evidence="2">V071</strain>
    </source>
</reference>
<evidence type="ECO:0000313" key="3">
    <source>
        <dbReference type="Proteomes" id="UP001488838"/>
    </source>
</evidence>
<organism evidence="2 3">
    <name type="scientific">Myodes glareolus</name>
    <name type="common">Bank vole</name>
    <name type="synonym">Clethrionomys glareolus</name>
    <dbReference type="NCBI Taxonomy" id="447135"/>
    <lineage>
        <taxon>Eukaryota</taxon>
        <taxon>Metazoa</taxon>
        <taxon>Chordata</taxon>
        <taxon>Craniata</taxon>
        <taxon>Vertebrata</taxon>
        <taxon>Euteleostomi</taxon>
        <taxon>Mammalia</taxon>
        <taxon>Eutheria</taxon>
        <taxon>Euarchontoglires</taxon>
        <taxon>Glires</taxon>
        <taxon>Rodentia</taxon>
        <taxon>Myomorpha</taxon>
        <taxon>Muroidea</taxon>
        <taxon>Cricetidae</taxon>
        <taxon>Arvicolinae</taxon>
        <taxon>Myodes</taxon>
    </lineage>
</organism>